<dbReference type="Proteomes" id="UP000632138">
    <property type="component" value="Unassembled WGS sequence"/>
</dbReference>
<dbReference type="EMBL" id="JAENHP010000001">
    <property type="protein sequence ID" value="MBM2614143.1"/>
    <property type="molecule type" value="Genomic_DNA"/>
</dbReference>
<dbReference type="Pfam" id="PF00440">
    <property type="entry name" value="TetR_N"/>
    <property type="match status" value="1"/>
</dbReference>
<dbReference type="InterPro" id="IPR009057">
    <property type="entry name" value="Homeodomain-like_sf"/>
</dbReference>
<gene>
    <name evidence="7" type="ORF">JIG36_01060</name>
</gene>
<keyword evidence="2" id="KW-0805">Transcription regulation</keyword>
<dbReference type="PANTHER" id="PTHR30055:SF151">
    <property type="entry name" value="TRANSCRIPTIONAL REGULATORY PROTEIN"/>
    <property type="match status" value="1"/>
</dbReference>
<dbReference type="SUPFAM" id="SSF48498">
    <property type="entry name" value="Tetracyclin repressor-like, C-terminal domain"/>
    <property type="match status" value="1"/>
</dbReference>
<evidence type="ECO:0000256" key="5">
    <source>
        <dbReference type="PROSITE-ProRule" id="PRU00335"/>
    </source>
</evidence>
<feature type="domain" description="HTH tetR-type" evidence="6">
    <location>
        <begin position="1"/>
        <end position="50"/>
    </location>
</feature>
<dbReference type="PROSITE" id="PS01081">
    <property type="entry name" value="HTH_TETR_1"/>
    <property type="match status" value="1"/>
</dbReference>
<protein>
    <submittedName>
        <fullName evidence="7">TetR/AcrR family transcriptional regulator C-terminal domain-containing protein</fullName>
    </submittedName>
</protein>
<dbReference type="InterPro" id="IPR050109">
    <property type="entry name" value="HTH-type_TetR-like_transc_reg"/>
</dbReference>
<evidence type="ECO:0000313" key="7">
    <source>
        <dbReference type="EMBL" id="MBM2614143.1"/>
    </source>
</evidence>
<evidence type="ECO:0000256" key="3">
    <source>
        <dbReference type="ARBA" id="ARBA00023125"/>
    </source>
</evidence>
<keyword evidence="4" id="KW-0804">Transcription</keyword>
<dbReference type="PRINTS" id="PR00400">
    <property type="entry name" value="TETREPRESSOR"/>
</dbReference>
<evidence type="ECO:0000259" key="6">
    <source>
        <dbReference type="PROSITE" id="PS50977"/>
    </source>
</evidence>
<keyword evidence="3 5" id="KW-0238">DNA-binding</keyword>
<dbReference type="InterPro" id="IPR004111">
    <property type="entry name" value="Repressor_TetR_C"/>
</dbReference>
<reference evidence="7 8" key="1">
    <citation type="submission" date="2021-01" db="EMBL/GenBank/DDBJ databases">
        <title>Actinoplanes sp. nov. LDG1-06 isolated from lichen.</title>
        <authorList>
            <person name="Saeng-In P."/>
            <person name="Phongsopitanun W."/>
            <person name="Kanchanasin P."/>
            <person name="Yuki M."/>
            <person name="Kudo T."/>
            <person name="Ohkuma M."/>
            <person name="Tanasupawat S."/>
        </authorList>
    </citation>
    <scope>NUCLEOTIDE SEQUENCE [LARGE SCALE GENOMIC DNA]</scope>
    <source>
        <strain evidence="7 8">LDG1-06</strain>
    </source>
</reference>
<proteinExistence type="predicted"/>
<dbReference type="Gene3D" id="1.10.357.10">
    <property type="entry name" value="Tetracycline Repressor, domain 2"/>
    <property type="match status" value="1"/>
</dbReference>
<evidence type="ECO:0000256" key="1">
    <source>
        <dbReference type="ARBA" id="ARBA00022491"/>
    </source>
</evidence>
<sequence>MPLLDRHGVAGLTMRRLAESLDVTATALYWHVTTKEDVLDLALDHIFGEVPMREPGPEWRDDVRALLRSWRDAMLRHPWSPALIGRPVLGPEVLARTEYLQSALSRGGLTDLELAVTTRLLANFVIGAALTEASRGDGDARRHITADYPTLSASGHLDPARWNDDVLFDAGLDAILAGRQR</sequence>
<evidence type="ECO:0000256" key="2">
    <source>
        <dbReference type="ARBA" id="ARBA00023015"/>
    </source>
</evidence>
<dbReference type="InterPro" id="IPR001647">
    <property type="entry name" value="HTH_TetR"/>
</dbReference>
<feature type="DNA-binding region" description="H-T-H motif" evidence="5">
    <location>
        <begin position="13"/>
        <end position="32"/>
    </location>
</feature>
<organism evidence="7 8">
    <name type="scientific">Paractinoplanes ovalisporus</name>
    <dbReference type="NCBI Taxonomy" id="2810368"/>
    <lineage>
        <taxon>Bacteria</taxon>
        <taxon>Bacillati</taxon>
        <taxon>Actinomycetota</taxon>
        <taxon>Actinomycetes</taxon>
        <taxon>Micromonosporales</taxon>
        <taxon>Micromonosporaceae</taxon>
        <taxon>Paractinoplanes</taxon>
    </lineage>
</organism>
<evidence type="ECO:0000256" key="4">
    <source>
        <dbReference type="ARBA" id="ARBA00023163"/>
    </source>
</evidence>
<dbReference type="Pfam" id="PF02909">
    <property type="entry name" value="TetR_C_1"/>
    <property type="match status" value="1"/>
</dbReference>
<evidence type="ECO:0000313" key="8">
    <source>
        <dbReference type="Proteomes" id="UP000632138"/>
    </source>
</evidence>
<dbReference type="PANTHER" id="PTHR30055">
    <property type="entry name" value="HTH-TYPE TRANSCRIPTIONAL REGULATOR RUTR"/>
    <property type="match status" value="1"/>
</dbReference>
<name>A0ABS2A2S3_9ACTN</name>
<keyword evidence="1" id="KW-0678">Repressor</keyword>
<dbReference type="InterPro" id="IPR003012">
    <property type="entry name" value="Tet_transcr_reg_TetR"/>
</dbReference>
<dbReference type="InterPro" id="IPR023772">
    <property type="entry name" value="DNA-bd_HTH_TetR-type_CS"/>
</dbReference>
<keyword evidence="8" id="KW-1185">Reference proteome</keyword>
<dbReference type="InterPro" id="IPR036271">
    <property type="entry name" value="Tet_transcr_reg_TetR-rel_C_sf"/>
</dbReference>
<accession>A0ABS2A2S3</accession>
<dbReference type="PROSITE" id="PS50977">
    <property type="entry name" value="HTH_TETR_2"/>
    <property type="match status" value="1"/>
</dbReference>
<dbReference type="SUPFAM" id="SSF46689">
    <property type="entry name" value="Homeodomain-like"/>
    <property type="match status" value="1"/>
</dbReference>
<comment type="caution">
    <text evidence="7">The sequence shown here is derived from an EMBL/GenBank/DDBJ whole genome shotgun (WGS) entry which is preliminary data.</text>
</comment>